<dbReference type="Pfam" id="PF26040">
    <property type="entry name" value="Zn_ribbon_CLPX_N"/>
    <property type="match status" value="1"/>
</dbReference>
<dbReference type="InterPro" id="IPR004487">
    <property type="entry name" value="Clp_protease_ATP-bd_su_ClpX"/>
</dbReference>
<evidence type="ECO:0000256" key="11">
    <source>
        <dbReference type="ARBA" id="ARBA00023128"/>
    </source>
</evidence>
<dbReference type="GO" id="GO:0008270">
    <property type="term" value="F:zinc ion binding"/>
    <property type="evidence" value="ECO:0007669"/>
    <property type="project" value="InterPro"/>
</dbReference>
<comment type="catalytic activity">
    <reaction evidence="14">
        <text>ATP + H2O = ADP + phosphate + H(+)</text>
        <dbReference type="Rhea" id="RHEA:13065"/>
        <dbReference type="ChEBI" id="CHEBI:15377"/>
        <dbReference type="ChEBI" id="CHEBI:15378"/>
        <dbReference type="ChEBI" id="CHEBI:30616"/>
        <dbReference type="ChEBI" id="CHEBI:43474"/>
        <dbReference type="ChEBI" id="CHEBI:456216"/>
        <dbReference type="EC" id="3.6.4.10"/>
    </reaction>
    <physiologicalReaction direction="left-to-right" evidence="14">
        <dbReference type="Rhea" id="RHEA:13066"/>
    </physiologicalReaction>
</comment>
<dbReference type="Pfam" id="PF16021">
    <property type="entry name" value="PDCD7"/>
    <property type="match status" value="1"/>
</dbReference>
<dbReference type="InterPro" id="IPR003959">
    <property type="entry name" value="ATPase_AAA_core"/>
</dbReference>
<keyword evidence="11" id="KW-0496">Mitochondrion</keyword>
<feature type="region of interest" description="Disordered" evidence="19">
    <location>
        <begin position="99"/>
        <end position="133"/>
    </location>
</feature>
<dbReference type="GO" id="GO:0008233">
    <property type="term" value="F:peptidase activity"/>
    <property type="evidence" value="ECO:0007669"/>
    <property type="project" value="UniProtKB-KW"/>
</dbReference>
<feature type="region of interest" description="Disordered" evidence="19">
    <location>
        <begin position="631"/>
        <end position="817"/>
    </location>
</feature>
<dbReference type="Proteomes" id="UP001474421">
    <property type="component" value="Unassembled WGS sequence"/>
</dbReference>
<dbReference type="InterPro" id="IPR050052">
    <property type="entry name" value="ATP-dep_Clp_protease_ClpX"/>
</dbReference>
<comment type="subcellular location">
    <subcellularLocation>
        <location evidence="1">Mitochondrion matrix</location>
        <location evidence="1">Mitochondrion nucleoid</location>
    </subcellularLocation>
</comment>
<gene>
    <name evidence="21" type="ORF">NXF25_015761</name>
</gene>
<keyword evidence="8 21" id="KW-0067">ATP-binding</keyword>
<reference evidence="21 22" key="1">
    <citation type="journal article" date="2024" name="Proc. Natl. Acad. Sci. U.S.A.">
        <title>The genetic regulatory architecture and epigenomic basis for age-related changes in rattlesnake venom.</title>
        <authorList>
            <person name="Hogan M.P."/>
            <person name="Holding M.L."/>
            <person name="Nystrom G.S."/>
            <person name="Colston T.J."/>
            <person name="Bartlett D.A."/>
            <person name="Mason A.J."/>
            <person name="Ellsworth S.A."/>
            <person name="Rautsaw R.M."/>
            <person name="Lawrence K.C."/>
            <person name="Strickland J.L."/>
            <person name="He B."/>
            <person name="Fraser P."/>
            <person name="Margres M.J."/>
            <person name="Gilbert D.M."/>
            <person name="Gibbs H.L."/>
            <person name="Parkinson C.L."/>
            <person name="Rokyta D.R."/>
        </authorList>
    </citation>
    <scope>NUCLEOTIDE SEQUENCE [LARGE SCALE GENOMIC DNA]</scope>
    <source>
        <strain evidence="21">DRR0105</strain>
    </source>
</reference>
<evidence type="ECO:0000256" key="9">
    <source>
        <dbReference type="ARBA" id="ARBA00022946"/>
    </source>
</evidence>
<evidence type="ECO:0000256" key="7">
    <source>
        <dbReference type="ARBA" id="ARBA00022833"/>
    </source>
</evidence>
<organism evidence="21 22">
    <name type="scientific">Crotalus adamanteus</name>
    <name type="common">Eastern diamondback rattlesnake</name>
    <dbReference type="NCBI Taxonomy" id="8729"/>
    <lineage>
        <taxon>Eukaryota</taxon>
        <taxon>Metazoa</taxon>
        <taxon>Chordata</taxon>
        <taxon>Craniata</taxon>
        <taxon>Vertebrata</taxon>
        <taxon>Euteleostomi</taxon>
        <taxon>Lepidosauria</taxon>
        <taxon>Squamata</taxon>
        <taxon>Bifurcata</taxon>
        <taxon>Unidentata</taxon>
        <taxon>Episquamata</taxon>
        <taxon>Toxicofera</taxon>
        <taxon>Serpentes</taxon>
        <taxon>Colubroidea</taxon>
        <taxon>Viperidae</taxon>
        <taxon>Crotalinae</taxon>
        <taxon>Crotalus</taxon>
    </lineage>
</organism>
<evidence type="ECO:0000256" key="4">
    <source>
        <dbReference type="ARBA" id="ARBA00022723"/>
    </source>
</evidence>
<evidence type="ECO:0000256" key="18">
    <source>
        <dbReference type="ARBA" id="ARBA00077425"/>
    </source>
</evidence>
<feature type="compositionally biased region" description="Low complexity" evidence="19">
    <location>
        <begin position="687"/>
        <end position="696"/>
    </location>
</feature>
<evidence type="ECO:0000256" key="13">
    <source>
        <dbReference type="ARBA" id="ARBA00023271"/>
    </source>
</evidence>
<sequence>MSLARSLSLSLFRPEGSGAERSADMAGCSTCAAAAARLVSSSLPSACRGQIYAYLPRRISCGRSCFPALGIIGTCETPSLRTIPFRTFAETPAYFASKDGASKDGSGDSSKKTAGEGSGKKSSSGSSGKGGSQLRCPKCGDLCTHVETFVSSTRFVKCEKCHHFFVVLSEADSKKSILKEPETAAEAVKLAFQQKPPPPPKKIYNYLDKYVVGQCFAKKVLSVAVYNHYKRIYNNIPANLRQQAEVEKQASLTPRELEIRRREDEYRFTKLLQIAGISPHGNALGASMQQQVNQQMPPEKRGGEVLDSTHDDIKLEKSNILLLGPTGSGKTLLAQTLAKCLDVPFAICDCTTLTQAGYVGEDIESVIAKLLQDANYNVEKAQQGIVFLDEVDKIGSVPGIHQLRDVGGEGVQQGLLKLLEGTIVNVPEKNSRKLRGETVQVDTTNILFVASGAFNGLDRIISRRKNEKYLGFGASSNLGKGRRAAAAADLANQGSESSSEQEMEEKDRLLRHVEARDLIEFGMIPEFVGRLPVVVPLHSLDEKTLVRILTEPRNAVIPQYQALFSMDKCELTVTEDALKAIARLALDRKTGARGLRSIMEKLLLEPMFEVPNSDIVCVEVDKDVVEGKKEPGYIRTPTKDSSEEEYDSGTAGGAALAPARKRPCPEEAPARPVLIMAQPPPPPFGSRFAGPPQRAAFPPPALPPPGPFRGPPPQPFPRALYPPFPAGGLPPPAGPPFLPPPPPQWPPAPPQLPERPPLPWRPEGPPRPAPEASDAPGDEACDRDEAWLSRFAARRRPPAAAAAASGSPRRERGLTAAEAAQAAGEALRALARVAGLCAAWRRRGDEAAPGEVAAAEVGLEELRALVRPLRDPGALQLLRARLERGRRKRLRRRRQRQEARAARQEEAARRAEREARVNLWRARRAQEAEDRHREQELKAAADSVLSEVRKKQADTKRMAEILRGLEKLRKLRKEAAARKGVCPPPAADEAFESEIQNLRASIKKRTELYEAEERALRVMLEGEQEEERKREMEKKQKKEREKLLQQKREMDSKLFGDPEEFPLAHFLEPFTQYYLQAECSLPALIQIRHEWDQYLVPAGHPEGDFIPPGWVLPSPPSSDTWATAVSQQDASPSSTDKCLPNSLLRIT</sequence>
<keyword evidence="13" id="KW-1135">Mitochondrion nucleoid</keyword>
<keyword evidence="9" id="KW-0809">Transit peptide</keyword>
<evidence type="ECO:0000313" key="21">
    <source>
        <dbReference type="EMBL" id="KAK9394098.1"/>
    </source>
</evidence>
<dbReference type="InterPro" id="IPR059067">
    <property type="entry name" value="Znf_ribbon_CLPX-like"/>
</dbReference>
<dbReference type="Gene3D" id="1.10.8.60">
    <property type="match status" value="1"/>
</dbReference>
<dbReference type="NCBIfam" id="NF003745">
    <property type="entry name" value="PRK05342.1"/>
    <property type="match status" value="1"/>
</dbReference>
<evidence type="ECO:0000256" key="3">
    <source>
        <dbReference type="ARBA" id="ARBA00022553"/>
    </source>
</evidence>
<dbReference type="SUPFAM" id="SSF52540">
    <property type="entry name" value="P-loop containing nucleoside triphosphate hydrolases"/>
    <property type="match status" value="1"/>
</dbReference>
<keyword evidence="5" id="KW-0547">Nucleotide-binding</keyword>
<dbReference type="AlphaFoldDB" id="A0AAW1AWZ7"/>
<feature type="region of interest" description="Disordered" evidence="19">
    <location>
        <begin position="1022"/>
        <end position="1042"/>
    </location>
</feature>
<dbReference type="Pfam" id="PF10431">
    <property type="entry name" value="ClpB_D2-small"/>
    <property type="match status" value="1"/>
</dbReference>
<dbReference type="PANTHER" id="PTHR48102">
    <property type="entry name" value="ATP-DEPENDENT CLP PROTEASE ATP-BINDING SUBUNIT CLPX-LIKE, MITOCHONDRIAL-RELATED"/>
    <property type="match status" value="1"/>
</dbReference>
<dbReference type="SMART" id="SM00382">
    <property type="entry name" value="AAA"/>
    <property type="match status" value="1"/>
</dbReference>
<evidence type="ECO:0000313" key="22">
    <source>
        <dbReference type="Proteomes" id="UP001474421"/>
    </source>
</evidence>
<dbReference type="Pfam" id="PF07724">
    <property type="entry name" value="AAA_2"/>
    <property type="match status" value="1"/>
</dbReference>
<feature type="compositionally biased region" description="Basic and acidic residues" evidence="19">
    <location>
        <begin position="100"/>
        <end position="114"/>
    </location>
</feature>
<dbReference type="SMART" id="SM01086">
    <property type="entry name" value="ClpB_D2-small"/>
    <property type="match status" value="1"/>
</dbReference>
<dbReference type="GO" id="GO:0051603">
    <property type="term" value="P:proteolysis involved in protein catabolic process"/>
    <property type="evidence" value="ECO:0007669"/>
    <property type="project" value="TreeGrafter"/>
</dbReference>
<accession>A0AAW1AWZ7</accession>
<dbReference type="InterPro" id="IPR031974">
    <property type="entry name" value="PDCD7"/>
</dbReference>
<dbReference type="EMBL" id="JAOTOJ010000012">
    <property type="protein sequence ID" value="KAK9394098.1"/>
    <property type="molecule type" value="Genomic_DNA"/>
</dbReference>
<evidence type="ECO:0000256" key="12">
    <source>
        <dbReference type="ARBA" id="ARBA00023186"/>
    </source>
</evidence>
<evidence type="ECO:0000256" key="5">
    <source>
        <dbReference type="ARBA" id="ARBA00022741"/>
    </source>
</evidence>
<dbReference type="GO" id="GO:0046983">
    <property type="term" value="F:protein dimerization activity"/>
    <property type="evidence" value="ECO:0007669"/>
    <property type="project" value="InterPro"/>
</dbReference>
<dbReference type="Gene3D" id="3.40.50.300">
    <property type="entry name" value="P-loop containing nucleotide triphosphate hydrolases"/>
    <property type="match status" value="1"/>
</dbReference>
<feature type="compositionally biased region" description="Basic and acidic residues" evidence="19">
    <location>
        <begin position="631"/>
        <end position="641"/>
    </location>
</feature>
<evidence type="ECO:0000256" key="10">
    <source>
        <dbReference type="ARBA" id="ARBA00022990"/>
    </source>
</evidence>
<feature type="region of interest" description="Disordered" evidence="19">
    <location>
        <begin position="889"/>
        <end position="908"/>
    </location>
</feature>
<evidence type="ECO:0000256" key="6">
    <source>
        <dbReference type="ARBA" id="ARBA00022801"/>
    </source>
</evidence>
<feature type="compositionally biased region" description="Low complexity" evidence="19">
    <location>
        <begin position="798"/>
        <end position="807"/>
    </location>
</feature>
<dbReference type="InterPro" id="IPR027417">
    <property type="entry name" value="P-loop_NTPase"/>
</dbReference>
<dbReference type="CDD" id="cd19497">
    <property type="entry name" value="RecA-like_ClpX"/>
    <property type="match status" value="1"/>
</dbReference>
<evidence type="ECO:0000256" key="19">
    <source>
        <dbReference type="SAM" id="MobiDB-lite"/>
    </source>
</evidence>
<keyword evidence="7" id="KW-0862">Zinc</keyword>
<keyword evidence="6" id="KW-0378">Hydrolase</keyword>
<dbReference type="FunFam" id="1.10.8.60:FF:000002">
    <property type="entry name" value="ATP-dependent Clp protease ATP-binding subunit ClpX"/>
    <property type="match status" value="1"/>
</dbReference>
<dbReference type="GO" id="GO:0016887">
    <property type="term" value="F:ATP hydrolysis activity"/>
    <property type="evidence" value="ECO:0007669"/>
    <property type="project" value="InterPro"/>
</dbReference>
<dbReference type="InterPro" id="IPR059188">
    <property type="entry name" value="Znf_CLPX-like"/>
</dbReference>
<keyword evidence="10" id="KW-0007">Acetylation</keyword>
<evidence type="ECO:0000256" key="14">
    <source>
        <dbReference type="ARBA" id="ARBA00050527"/>
    </source>
</evidence>
<proteinExistence type="predicted"/>
<name>A0AAW1AWZ7_CROAD</name>
<dbReference type="GO" id="GO:0005524">
    <property type="term" value="F:ATP binding"/>
    <property type="evidence" value="ECO:0007669"/>
    <property type="project" value="UniProtKB-KW"/>
</dbReference>
<feature type="compositionally biased region" description="Polar residues" evidence="19">
    <location>
        <begin position="1117"/>
        <end position="1136"/>
    </location>
</feature>
<protein>
    <recommendedName>
        <fullName evidence="17">ATP-dependent clpX-like chaperone, mitochondrial</fullName>
        <ecNumber evidence="2">3.6.4.10</ecNumber>
    </recommendedName>
    <alternativeName>
        <fullName evidence="18">ATP-dependent Clp protease ATP-binding subunit clpX-like, mitochondrial</fullName>
    </alternativeName>
</protein>
<evidence type="ECO:0000256" key="15">
    <source>
        <dbReference type="ARBA" id="ARBA00058714"/>
    </source>
</evidence>
<dbReference type="PROSITE" id="PS51902">
    <property type="entry name" value="CLPX_ZB"/>
    <property type="match status" value="1"/>
</dbReference>
<feature type="region of interest" description="Disordered" evidence="19">
    <location>
        <begin position="1116"/>
        <end position="1137"/>
    </location>
</feature>
<keyword evidence="12" id="KW-0143">Chaperone</keyword>
<keyword evidence="4" id="KW-0479">Metal-binding</keyword>
<comment type="function">
    <text evidence="15">ATP-dependent chaperone that functions as an unfoldase. As part of the ClpXP protease complex, it recognizes specific protein substrates, unfolds them using energy derived from ATP hydrolysis, and then translocates them to the proteolytic subunit (CLPP) of the ClpXP complex for degradation. Thanks to its chaperone activity, it also functions in the incorporation of the pyridoxal phosphate cofactor into 5-aminolevulinate synthase, thereby activating 5-aminolevulinate (ALA) synthesis, the first step in heme biosynthesis. This chaperone is also involved in the control of mtDNA nucleoid distribution, by regulating mitochondrial transcription factor A (TFAM) activity.</text>
</comment>
<dbReference type="InterPro" id="IPR019489">
    <property type="entry name" value="Clp_ATPase_C"/>
</dbReference>
<comment type="caution">
    <text evidence="21">The sequence shown here is derived from an EMBL/GenBank/DDBJ whole genome shotgun (WGS) entry which is preliminary data.</text>
</comment>
<dbReference type="PANTHER" id="PTHR48102:SF7">
    <property type="entry name" value="ATP-DEPENDENT CLP PROTEASE ATP-BINDING SUBUNIT CLPX-LIKE, MITOCHONDRIAL"/>
    <property type="match status" value="1"/>
</dbReference>
<evidence type="ECO:0000256" key="1">
    <source>
        <dbReference type="ARBA" id="ARBA00004436"/>
    </source>
</evidence>
<keyword evidence="3" id="KW-0597">Phosphoprotein</keyword>
<dbReference type="EC" id="3.6.4.10" evidence="2"/>
<feature type="region of interest" description="Disordered" evidence="19">
    <location>
        <begin position="488"/>
        <end position="507"/>
    </location>
</feature>
<feature type="compositionally biased region" description="Pro residues" evidence="19">
    <location>
        <begin position="697"/>
        <end position="769"/>
    </location>
</feature>
<dbReference type="NCBIfam" id="TIGR00382">
    <property type="entry name" value="clpX"/>
    <property type="match status" value="1"/>
</dbReference>
<keyword evidence="22" id="KW-1185">Reference proteome</keyword>
<evidence type="ECO:0000256" key="8">
    <source>
        <dbReference type="ARBA" id="ARBA00022840"/>
    </source>
</evidence>
<dbReference type="InterPro" id="IPR003593">
    <property type="entry name" value="AAA+_ATPase"/>
</dbReference>
<feature type="compositionally biased region" description="Basic and acidic residues" evidence="19">
    <location>
        <begin position="1026"/>
        <end position="1042"/>
    </location>
</feature>
<dbReference type="GO" id="GO:0051082">
    <property type="term" value="F:unfolded protein binding"/>
    <property type="evidence" value="ECO:0007669"/>
    <property type="project" value="InterPro"/>
</dbReference>
<feature type="compositionally biased region" description="Basic and acidic residues" evidence="19">
    <location>
        <begin position="896"/>
        <end position="908"/>
    </location>
</feature>
<evidence type="ECO:0000256" key="16">
    <source>
        <dbReference type="ARBA" id="ARBA00065499"/>
    </source>
</evidence>
<evidence type="ECO:0000259" key="20">
    <source>
        <dbReference type="PROSITE" id="PS51902"/>
    </source>
</evidence>
<comment type="subunit">
    <text evidence="16">Homohexamer that forms a ring structure; this hexamerization requires ATP binding. Component of the ClpXP complex formed by the assembly of two CLPP heptameric rings with two CLPX hexameric rings, giving rise to a symmetrical structure with two central CLPP rings flanked by a CLPX ring at either end of the complex. Interacts with TFAM.</text>
</comment>
<keyword evidence="21" id="KW-0645">Protease</keyword>
<dbReference type="GO" id="GO:0140662">
    <property type="term" value="F:ATP-dependent protein folding chaperone"/>
    <property type="evidence" value="ECO:0007669"/>
    <property type="project" value="InterPro"/>
</dbReference>
<dbReference type="FunFam" id="3.40.50.300:FF:000378">
    <property type="entry name" value="ATP-dependent Clp protease ATP-binding subunit clpX-like, mitochondrial"/>
    <property type="match status" value="1"/>
</dbReference>
<dbReference type="GO" id="GO:0042645">
    <property type="term" value="C:mitochondrial nucleoid"/>
    <property type="evidence" value="ECO:0007669"/>
    <property type="project" value="UniProtKB-SubCell"/>
</dbReference>
<evidence type="ECO:0000256" key="17">
    <source>
        <dbReference type="ARBA" id="ARBA00073042"/>
    </source>
</evidence>
<dbReference type="FunFam" id="3.40.50.300:FF:003247">
    <property type="entry name" value="ATP-dependent Clp protease ATP-binding subunit clpX-like, mitochondrial"/>
    <property type="match status" value="1"/>
</dbReference>
<feature type="domain" description="ClpX-type ZB" evidence="20">
    <location>
        <begin position="124"/>
        <end position="177"/>
    </location>
</feature>
<evidence type="ECO:0000256" key="2">
    <source>
        <dbReference type="ARBA" id="ARBA00012554"/>
    </source>
</evidence>